<evidence type="ECO:0000256" key="4">
    <source>
        <dbReference type="ARBA" id="ARBA00022729"/>
    </source>
</evidence>
<evidence type="ECO:0000259" key="9">
    <source>
        <dbReference type="PROSITE" id="PS50836"/>
    </source>
</evidence>
<keyword evidence="12" id="KW-1185">Reference proteome</keyword>
<evidence type="ECO:0000313" key="11">
    <source>
        <dbReference type="EMBL" id="CAJ0586991.1"/>
    </source>
</evidence>
<evidence type="ECO:0000313" key="12">
    <source>
        <dbReference type="Proteomes" id="UP001177023"/>
    </source>
</evidence>
<feature type="non-terminal residue" evidence="11">
    <location>
        <position position="1"/>
    </location>
</feature>
<feature type="transmembrane region" description="Helical" evidence="8">
    <location>
        <begin position="1291"/>
        <end position="1311"/>
    </location>
</feature>
<keyword evidence="3 8" id="KW-0812">Transmembrane</keyword>
<keyword evidence="7 8" id="KW-0472">Membrane</keyword>
<organism evidence="11 12">
    <name type="scientific">Mesorhabditis spiculigera</name>
    <dbReference type="NCBI Taxonomy" id="96644"/>
    <lineage>
        <taxon>Eukaryota</taxon>
        <taxon>Metazoa</taxon>
        <taxon>Ecdysozoa</taxon>
        <taxon>Nematoda</taxon>
        <taxon>Chromadorea</taxon>
        <taxon>Rhabditida</taxon>
        <taxon>Rhabditina</taxon>
        <taxon>Rhabditomorpha</taxon>
        <taxon>Rhabditoidea</taxon>
        <taxon>Rhabditidae</taxon>
        <taxon>Mesorhabditinae</taxon>
        <taxon>Mesorhabditis</taxon>
    </lineage>
</organism>
<dbReference type="Gene3D" id="1.20.120.1770">
    <property type="match status" value="1"/>
</dbReference>
<accession>A0AA36DI60</accession>
<feature type="transmembrane region" description="Helical" evidence="8">
    <location>
        <begin position="1332"/>
        <end position="1352"/>
    </location>
</feature>
<dbReference type="SMART" id="SM00664">
    <property type="entry name" value="DoH"/>
    <property type="match status" value="5"/>
</dbReference>
<comment type="subcellular location">
    <subcellularLocation>
        <location evidence="1">Membrane</location>
    </subcellularLocation>
</comment>
<evidence type="ECO:0000256" key="7">
    <source>
        <dbReference type="ARBA" id="ARBA00023136"/>
    </source>
</evidence>
<keyword evidence="4" id="KW-0732">Signal</keyword>
<keyword evidence="5" id="KW-0249">Electron transport</keyword>
<dbReference type="CDD" id="cd08760">
    <property type="entry name" value="Cyt_b561_FRRS1_like"/>
    <property type="match status" value="1"/>
</dbReference>
<feature type="domain" description="DOMON" evidence="9">
    <location>
        <begin position="961"/>
        <end position="1093"/>
    </location>
</feature>
<gene>
    <name evidence="11" type="ORF">MSPICULIGERA_LOCUS24971</name>
</gene>
<evidence type="ECO:0000256" key="6">
    <source>
        <dbReference type="ARBA" id="ARBA00022989"/>
    </source>
</evidence>
<reference evidence="11" key="1">
    <citation type="submission" date="2023-06" db="EMBL/GenBank/DDBJ databases">
        <authorList>
            <person name="Delattre M."/>
        </authorList>
    </citation>
    <scope>NUCLEOTIDE SEQUENCE</scope>
    <source>
        <strain evidence="11">AF72</strain>
    </source>
</reference>
<dbReference type="PROSITE" id="PS50836">
    <property type="entry name" value="DOMON"/>
    <property type="match status" value="2"/>
</dbReference>
<evidence type="ECO:0000256" key="2">
    <source>
        <dbReference type="ARBA" id="ARBA00022448"/>
    </source>
</evidence>
<feature type="domain" description="Cytochrome b561" evidence="10">
    <location>
        <begin position="1100"/>
        <end position="1312"/>
    </location>
</feature>
<feature type="transmembrane region" description="Helical" evidence="8">
    <location>
        <begin position="1181"/>
        <end position="1203"/>
    </location>
</feature>
<feature type="transmembrane region" description="Helical" evidence="8">
    <location>
        <begin position="1139"/>
        <end position="1160"/>
    </location>
</feature>
<evidence type="ECO:0000259" key="10">
    <source>
        <dbReference type="PROSITE" id="PS50939"/>
    </source>
</evidence>
<dbReference type="InterPro" id="IPR006593">
    <property type="entry name" value="Cyt_b561/ferric_Rdtase_TM"/>
</dbReference>
<feature type="transmembrane region" description="Helical" evidence="8">
    <location>
        <begin position="1261"/>
        <end position="1279"/>
    </location>
</feature>
<evidence type="ECO:0000256" key="5">
    <source>
        <dbReference type="ARBA" id="ARBA00022982"/>
    </source>
</evidence>
<evidence type="ECO:0000256" key="8">
    <source>
        <dbReference type="SAM" id="Phobius"/>
    </source>
</evidence>
<protein>
    <recommendedName>
        <fullName evidence="13">Ferric-chelate reductase 1</fullName>
    </recommendedName>
</protein>
<feature type="transmembrane region" description="Helical" evidence="8">
    <location>
        <begin position="1223"/>
        <end position="1240"/>
    </location>
</feature>
<comment type="caution">
    <text evidence="11">The sequence shown here is derived from an EMBL/GenBank/DDBJ whole genome shotgun (WGS) entry which is preliminary data.</text>
</comment>
<evidence type="ECO:0008006" key="13">
    <source>
        <dbReference type="Google" id="ProtNLM"/>
    </source>
</evidence>
<keyword evidence="2" id="KW-0813">Transport</keyword>
<dbReference type="Pfam" id="PF03188">
    <property type="entry name" value="Cytochrom_B561"/>
    <property type="match status" value="1"/>
</dbReference>
<dbReference type="EMBL" id="CATQJA010002709">
    <property type="protein sequence ID" value="CAJ0586991.1"/>
    <property type="molecule type" value="Genomic_DNA"/>
</dbReference>
<dbReference type="GO" id="GO:0016020">
    <property type="term" value="C:membrane"/>
    <property type="evidence" value="ECO:0007669"/>
    <property type="project" value="UniProtKB-SubCell"/>
</dbReference>
<proteinExistence type="predicted"/>
<dbReference type="PANTHER" id="PTHR23130:SF171">
    <property type="entry name" value="OS01G0895300 PROTEIN"/>
    <property type="match status" value="1"/>
</dbReference>
<evidence type="ECO:0000256" key="1">
    <source>
        <dbReference type="ARBA" id="ARBA00004370"/>
    </source>
</evidence>
<keyword evidence="6 8" id="KW-1133">Transmembrane helix</keyword>
<dbReference type="SMART" id="SM00665">
    <property type="entry name" value="B561"/>
    <property type="match status" value="1"/>
</dbReference>
<evidence type="ECO:0000256" key="3">
    <source>
        <dbReference type="ARBA" id="ARBA00022692"/>
    </source>
</evidence>
<dbReference type="InterPro" id="IPR005018">
    <property type="entry name" value="DOMON_domain"/>
</dbReference>
<dbReference type="Proteomes" id="UP001177023">
    <property type="component" value="Unassembled WGS sequence"/>
</dbReference>
<dbReference type="PROSITE" id="PS50939">
    <property type="entry name" value="CYTOCHROME_B561"/>
    <property type="match status" value="1"/>
</dbReference>
<name>A0AA36DI60_9BILA</name>
<sequence length="1355" mass="147653">MVFFKISTSLCALPFDDSTCGTEKYCLKTDSESAIISIKPFTNDQGINFIDVELYAPVLAENSYIALGFSSGGDVPMENSYVSECSQIIGEAGFTPKLSWNNDQPANERIGGLTQDQMKTILLEESIQSSDGGLYCSFRQQITGVALNNQQIYNYTNGDQKLVLIAKGSTKETGLNKHSGRDINVADAKIDVMNPLNLPTTQPPTTTGGAPFDDSACGKEKYCLKTDSESAIISIKPFTDNQGINFLDVELYAPVLAENSYIALGLSSGGDVPMENSYVSECSQIIGEADFTPKLSWNDDQPSNERIEGLTVGFKQDQMNGILLQPSVRKVDGGLYCSFRQQITGVALNNQQIYNYTNGDQKLVLIAKGKTKEAGLTKHSNKDIKVADAKIDVMNPLNLPTTQPSPFTHNAGVKFVDVELYAPTLAEKSYIAFGLSEGAEPAMANSFVSECSQIDDEADFSPKLSWNNENPSNERIDGLTQEQMNGILLESSVRKVDGGLYCSFRQQITNVALNNPKIYNYTDGDLKLLLVAKGLTRPTGLSKHRNGDTGQGIAKIDVMNPLSVQTTQMPTGTTATSGPTIFDPSTCGTEKYCFFPKNDPDPTKNFAVASIKFRTVDNTSYLDVELFTNDMGENKYLALGISEKQDMANSFVSECSALGGANMTAKLSYNDNQPANLRIDGLTQANYDAILTNVTVTTQDGQLYCSYTQQLNNLPLANDMLYTYKDGDSRYLLIAKGLTSGSGLLQHVGANKAFTQESIPLANSTHIKEKLFDASTCGLDKYCFFPCATGAQDPDSCFAVASLKSTTINGTGYLDIELYSGNLESTGQYIALGFSKDGGMANDMGTILKTPSIKSSDGRVYCSFRQQLTNLPINVPKDDKDNDEVYTYKQGDKRFLIMAVGKTDANGLLEHNANGMAASNVTVDLGDIPPHPNGADTFDDSGCAVNKTCLFGNGAKNSKDAFAAASWTFRNESGTMYLDIELYSASLASTSSYVAMAFGTSGSMANTYVTECSALSGAARSPKLSYNNGNPRNVRISGLTNADYEKVLTKPTIVASDGSVYCRFTQQINNLPLENNQVYSYDGKKMFVMLAKGTAGNDGLTKHGDKDTVVTSEAMDLTLVLSANAKDTRWKERLIKAHAIMMVLAWFCFVPTAVFFARFMRDAWPDYKPMGLLIWFHVHRTCNMLGIILMIASLCCILTAYKWKWTGPSPTAEDAVPSWAQKHTAIGLTAIILAFVQPLISTMRCDPKNPRRPYFNWVHRLIGVAAMVLATTAFGFAAYKKLGVAPKGLYIVLEVLPFTCLLVLSLLFLLIERCVEVTPHNLSTVRNLRYSSVFVTEILLVGISIAFCVFIGQTN</sequence>
<feature type="domain" description="DOMON" evidence="9">
    <location>
        <begin position="607"/>
        <end position="737"/>
    </location>
</feature>
<dbReference type="PANTHER" id="PTHR23130">
    <property type="entry name" value="CYTOCHROME B561 AND DOMON DOMAIN-CONTAINING PROTEIN"/>
    <property type="match status" value="1"/>
</dbReference>